<name>A0A0G2E1J2_PHACM</name>
<evidence type="ECO:0000313" key="1">
    <source>
        <dbReference type="EMBL" id="KKY16251.1"/>
    </source>
</evidence>
<dbReference type="EMBL" id="LCWF01000164">
    <property type="protein sequence ID" value="KKY16251.1"/>
    <property type="molecule type" value="Genomic_DNA"/>
</dbReference>
<protein>
    <submittedName>
        <fullName evidence="1">Putative phosphotransferase enzyme family protein</fullName>
    </submittedName>
</protein>
<sequence length="134" mass="15411">MEFFNVMTANKMSRIRRGTFERSKYAWEGNNVPLKADLIHVTQHWPDIVAEGNDGTISCPISFSEQEASDALHIQELQEETDTQLEMVREAIGVNGDDWTPHERYEDAIAQAEIFKKMGTEDMTEYEKNMSSLH</sequence>
<keyword evidence="1" id="KW-0808">Transferase</keyword>
<proteinExistence type="predicted"/>
<evidence type="ECO:0000313" key="2">
    <source>
        <dbReference type="Proteomes" id="UP000053317"/>
    </source>
</evidence>
<dbReference type="PANTHER" id="PTHR36091">
    <property type="entry name" value="ALTERED INHERITANCE OF MITOCHONDRIA PROTEIN 9, MITOCHONDRIAL"/>
    <property type="match status" value="1"/>
</dbReference>
<reference evidence="1 2" key="2">
    <citation type="submission" date="2015-05" db="EMBL/GenBank/DDBJ databases">
        <authorList>
            <person name="Morales-Cruz A."/>
            <person name="Amrine K.C."/>
            <person name="Cantu D."/>
        </authorList>
    </citation>
    <scope>NUCLEOTIDE SEQUENCE [LARGE SCALE GENOMIC DNA]</scope>
    <source>
        <strain evidence="1">UCRPC4</strain>
    </source>
</reference>
<dbReference type="OrthoDB" id="10003767at2759"/>
<dbReference type="Proteomes" id="UP000053317">
    <property type="component" value="Unassembled WGS sequence"/>
</dbReference>
<dbReference type="PANTHER" id="PTHR36091:SF2">
    <property type="entry name" value="AMINOGLYCOSIDE PHOSPHOTRANSFERASE DOMAIN-CONTAINING PROTEIN"/>
    <property type="match status" value="1"/>
</dbReference>
<organism evidence="1 2">
    <name type="scientific">Phaeomoniella chlamydospora</name>
    <name type="common">Phaeoacremonium chlamydosporum</name>
    <dbReference type="NCBI Taxonomy" id="158046"/>
    <lineage>
        <taxon>Eukaryota</taxon>
        <taxon>Fungi</taxon>
        <taxon>Dikarya</taxon>
        <taxon>Ascomycota</taxon>
        <taxon>Pezizomycotina</taxon>
        <taxon>Eurotiomycetes</taxon>
        <taxon>Chaetothyriomycetidae</taxon>
        <taxon>Phaeomoniellales</taxon>
        <taxon>Phaeomoniellaceae</taxon>
        <taxon>Phaeomoniella</taxon>
    </lineage>
</organism>
<comment type="caution">
    <text evidence="1">The sequence shown here is derived from an EMBL/GenBank/DDBJ whole genome shotgun (WGS) entry which is preliminary data.</text>
</comment>
<keyword evidence="2" id="KW-1185">Reference proteome</keyword>
<dbReference type="InterPro" id="IPR051035">
    <property type="entry name" value="Mito_inheritance_9"/>
</dbReference>
<accession>A0A0G2E1J2</accession>
<reference evidence="1 2" key="1">
    <citation type="submission" date="2015-05" db="EMBL/GenBank/DDBJ databases">
        <title>Distinctive expansion of gene families associated with plant cell wall degradation and secondary metabolism in the genomes of grapevine trunk pathogens.</title>
        <authorList>
            <person name="Lawrence D.P."/>
            <person name="Travadon R."/>
            <person name="Rolshausen P.E."/>
            <person name="Baumgartner K."/>
        </authorList>
    </citation>
    <scope>NUCLEOTIDE SEQUENCE [LARGE SCALE GENOMIC DNA]</scope>
    <source>
        <strain evidence="1">UCRPC4</strain>
    </source>
</reference>
<gene>
    <name evidence="1" type="ORF">UCRPC4_g05977</name>
</gene>
<dbReference type="GO" id="GO:0005739">
    <property type="term" value="C:mitochondrion"/>
    <property type="evidence" value="ECO:0007669"/>
    <property type="project" value="TreeGrafter"/>
</dbReference>
<dbReference type="GO" id="GO:0016740">
    <property type="term" value="F:transferase activity"/>
    <property type="evidence" value="ECO:0007669"/>
    <property type="project" value="UniProtKB-KW"/>
</dbReference>
<dbReference type="AlphaFoldDB" id="A0A0G2E1J2"/>